<dbReference type="AlphaFoldDB" id="A0A0J5P6L3"/>
<evidence type="ECO:0000313" key="3">
    <source>
        <dbReference type="EMBL" id="KMK51405.1"/>
    </source>
</evidence>
<dbReference type="Proteomes" id="UP000036270">
    <property type="component" value="Unassembled WGS sequence"/>
</dbReference>
<feature type="domain" description="GP-PDE" evidence="2">
    <location>
        <begin position="40"/>
        <end position="299"/>
    </location>
</feature>
<evidence type="ECO:0000313" key="4">
    <source>
        <dbReference type="Proteomes" id="UP000036270"/>
    </source>
</evidence>
<sequence>MQMRKNFITAALLLLFSSIAFANTATQKILANFESYPFAQMTVAHRAQAGIESRIFPENSLAAIHLAINRGVSIIEVDPRLTADGHYVLVHDETLDRTTNVQSLFPELSEKDGKFKGKVPVSKLTLDQIKQLTLTDGFDGQTHRVATLREALEIAKDRVFLDLDLKEIDVDKLTALVKEFGKDNLMAYNSNAKKLKEVTDKTGIMPLPINLAIAKGGNPIEDFHKFQKMWGHNFKIMHTYMSDITPELVALADKHKVRLWINTLNDADGAAERFDYSLWKSYLASGANVFQSDMAIELTRFISLRNACLTLKNVPSCDVFITHKP</sequence>
<keyword evidence="1" id="KW-0732">Signal</keyword>
<dbReference type="CDD" id="cd08566">
    <property type="entry name" value="GDPD_AtGDE_like"/>
    <property type="match status" value="1"/>
</dbReference>
<dbReference type="PANTHER" id="PTHR46211:SF14">
    <property type="entry name" value="GLYCEROPHOSPHODIESTER PHOSPHODIESTERASE"/>
    <property type="match status" value="1"/>
</dbReference>
<accession>A0A0J5P6L3</accession>
<dbReference type="EMBL" id="JWIZ01000035">
    <property type="protein sequence ID" value="KMK51405.1"/>
    <property type="molecule type" value="Genomic_DNA"/>
</dbReference>
<comment type="caution">
    <text evidence="3">The sequence shown here is derived from an EMBL/GenBank/DDBJ whole genome shotgun (WGS) entry which is preliminary data.</text>
</comment>
<protein>
    <submittedName>
        <fullName evidence="3">Glycerophosphodiester phosphodiesterase</fullName>
    </submittedName>
</protein>
<reference evidence="3 4" key="1">
    <citation type="submission" date="2014-12" db="EMBL/GenBank/DDBJ databases">
        <title>Reclassification of Actinobacillus muris as Muribacter muris.</title>
        <authorList>
            <person name="Christensen H."/>
            <person name="Nicklas W."/>
            <person name="Bisgaard M."/>
        </authorList>
    </citation>
    <scope>NUCLEOTIDE SEQUENCE [LARGE SCALE GENOMIC DNA]</scope>
    <source>
        <strain evidence="3 4">Ackerman80-443D</strain>
    </source>
</reference>
<dbReference type="InterPro" id="IPR030395">
    <property type="entry name" value="GP_PDE_dom"/>
</dbReference>
<dbReference type="Pfam" id="PF03009">
    <property type="entry name" value="GDPD"/>
    <property type="match status" value="1"/>
</dbReference>
<feature type="chain" id="PRO_5005262700" evidence="1">
    <location>
        <begin position="23"/>
        <end position="325"/>
    </location>
</feature>
<evidence type="ECO:0000259" key="2">
    <source>
        <dbReference type="PROSITE" id="PS51704"/>
    </source>
</evidence>
<feature type="signal peptide" evidence="1">
    <location>
        <begin position="1"/>
        <end position="22"/>
    </location>
</feature>
<dbReference type="GO" id="GO:0008081">
    <property type="term" value="F:phosphoric diester hydrolase activity"/>
    <property type="evidence" value="ECO:0007669"/>
    <property type="project" value="InterPro"/>
</dbReference>
<name>A0A0J5P6L3_9PAST</name>
<dbReference type="Gene3D" id="3.20.20.190">
    <property type="entry name" value="Phosphatidylinositol (PI) phosphodiesterase"/>
    <property type="match status" value="1"/>
</dbReference>
<organism evidence="3 4">
    <name type="scientific">Muribacter muris</name>
    <dbReference type="NCBI Taxonomy" id="67855"/>
    <lineage>
        <taxon>Bacteria</taxon>
        <taxon>Pseudomonadati</taxon>
        <taxon>Pseudomonadota</taxon>
        <taxon>Gammaproteobacteria</taxon>
        <taxon>Pasteurellales</taxon>
        <taxon>Pasteurellaceae</taxon>
        <taxon>Muribacter</taxon>
    </lineage>
</organism>
<dbReference type="GO" id="GO:0006629">
    <property type="term" value="P:lipid metabolic process"/>
    <property type="evidence" value="ECO:0007669"/>
    <property type="project" value="InterPro"/>
</dbReference>
<gene>
    <name evidence="3" type="ORF">RO21_06270</name>
</gene>
<evidence type="ECO:0000256" key="1">
    <source>
        <dbReference type="SAM" id="SignalP"/>
    </source>
</evidence>
<dbReference type="SUPFAM" id="SSF51695">
    <property type="entry name" value="PLC-like phosphodiesterases"/>
    <property type="match status" value="1"/>
</dbReference>
<dbReference type="STRING" id="67855.RO21_06270"/>
<dbReference type="PATRIC" id="fig|67855.3.peg.1245"/>
<dbReference type="InterPro" id="IPR017946">
    <property type="entry name" value="PLC-like_Pdiesterase_TIM-brl"/>
</dbReference>
<dbReference type="PANTHER" id="PTHR46211">
    <property type="entry name" value="GLYCEROPHOSPHORYL DIESTER PHOSPHODIESTERASE"/>
    <property type="match status" value="1"/>
</dbReference>
<keyword evidence="4" id="KW-1185">Reference proteome</keyword>
<dbReference type="PROSITE" id="PS51704">
    <property type="entry name" value="GP_PDE"/>
    <property type="match status" value="1"/>
</dbReference>
<dbReference type="RefSeq" id="WP_047976945.1">
    <property type="nucleotide sequence ID" value="NZ_JWIZ01000035.1"/>
</dbReference>
<proteinExistence type="predicted"/>